<name>T0C2Z6_ALIAG</name>
<dbReference type="AlphaFoldDB" id="T0C2Z6"/>
<keyword evidence="2" id="KW-1185">Reference proteome</keyword>
<dbReference type="RefSeq" id="WP_021296281.1">
    <property type="nucleotide sequence ID" value="NZ_AURB01000126.1"/>
</dbReference>
<evidence type="ECO:0000313" key="2">
    <source>
        <dbReference type="Proteomes" id="UP000829401"/>
    </source>
</evidence>
<dbReference type="OrthoDB" id="10001961at2"/>
<dbReference type="Proteomes" id="UP000829401">
    <property type="component" value="Chromosome"/>
</dbReference>
<dbReference type="KEGG" id="aaco:K1I37_16725"/>
<sequence>MYDGMHSDVSGKRPFCLDSMMLLQNSTAVFISDISVTIVNPNMQVSGNVEAITKILFTKQAFYTQKRSYCNRFTTHSGHFQGHILETNPRREVAISMEQFNTNAMRCVHEAVLQEAANRGQAYKTTRTSGHFFRKLWNGLAGRK</sequence>
<gene>
    <name evidence="1" type="ORF">K1I37_16725</name>
</gene>
<dbReference type="EMBL" id="CP080467">
    <property type="protein sequence ID" value="UNO48298.1"/>
    <property type="molecule type" value="Genomic_DNA"/>
</dbReference>
<accession>T0C2Z6</accession>
<reference evidence="2" key="1">
    <citation type="journal article" date="2022" name="G3 (Bethesda)">
        <title>Unveiling the complete genome sequence of Alicyclobacillus acidoterrestris DSM 3922T, a taint-producing strain.</title>
        <authorList>
            <person name="Leonardo I.C."/>
            <person name="Barreto Crespo M.T."/>
            <person name="Gaspar F.B."/>
        </authorList>
    </citation>
    <scope>NUCLEOTIDE SEQUENCE [LARGE SCALE GENOMIC DNA]</scope>
    <source>
        <strain evidence="2">DSM 3922</strain>
    </source>
</reference>
<evidence type="ECO:0000313" key="1">
    <source>
        <dbReference type="EMBL" id="UNO48298.1"/>
    </source>
</evidence>
<proteinExistence type="predicted"/>
<protein>
    <submittedName>
        <fullName evidence="1">Uncharacterized protein</fullName>
    </submittedName>
</protein>
<accession>A0A9E6ZGN6</accession>
<dbReference type="STRING" id="1356854.N007_06200"/>
<organism evidence="1 2">
    <name type="scientific">Alicyclobacillus acidoterrestris (strain ATCC 49025 / DSM 3922 / CIP 106132 / NCIMB 13137 / GD3B)</name>
    <dbReference type="NCBI Taxonomy" id="1356854"/>
    <lineage>
        <taxon>Bacteria</taxon>
        <taxon>Bacillati</taxon>
        <taxon>Bacillota</taxon>
        <taxon>Bacilli</taxon>
        <taxon>Bacillales</taxon>
        <taxon>Alicyclobacillaceae</taxon>
        <taxon>Alicyclobacillus</taxon>
    </lineage>
</organism>